<comment type="subcellular location">
    <subcellularLocation>
        <location evidence="1">Cell membrane</location>
        <topology evidence="1">Multi-pass membrane protein</topology>
    </subcellularLocation>
</comment>
<dbReference type="RefSeq" id="XP_013794804.1">
    <property type="nucleotide sequence ID" value="XM_013939350.2"/>
</dbReference>
<keyword evidence="13" id="KW-1185">Reference proteome</keyword>
<evidence type="ECO:0000313" key="14">
    <source>
        <dbReference type="RefSeq" id="XP_013794803.1"/>
    </source>
</evidence>
<dbReference type="CDD" id="cd00637">
    <property type="entry name" value="7tm_classA_rhodopsin-like"/>
    <property type="match status" value="1"/>
</dbReference>
<evidence type="ECO:0000256" key="6">
    <source>
        <dbReference type="ARBA" id="ARBA00023040"/>
    </source>
</evidence>
<keyword evidence="7 11" id="KW-0472">Membrane</keyword>
<feature type="compositionally biased region" description="Basic residues" evidence="10">
    <location>
        <begin position="584"/>
        <end position="593"/>
    </location>
</feature>
<evidence type="ECO:0000256" key="7">
    <source>
        <dbReference type="ARBA" id="ARBA00023136"/>
    </source>
</evidence>
<dbReference type="Proteomes" id="UP000694941">
    <property type="component" value="Unplaced"/>
</dbReference>
<dbReference type="RefSeq" id="XP_022238143.1">
    <property type="nucleotide sequence ID" value="XM_022382435.1"/>
</dbReference>
<feature type="transmembrane region" description="Helical" evidence="11">
    <location>
        <begin position="253"/>
        <end position="272"/>
    </location>
</feature>
<dbReference type="PANTHER" id="PTHR22752:SF14">
    <property type="entry name" value="G-PROTEIN COUPLED RECEPTORS FAMILY 1 PROFILE DOMAIN-CONTAINING PROTEIN"/>
    <property type="match status" value="1"/>
</dbReference>
<evidence type="ECO:0000256" key="3">
    <source>
        <dbReference type="ARBA" id="ARBA00022475"/>
    </source>
</evidence>
<feature type="transmembrane region" description="Helical" evidence="11">
    <location>
        <begin position="115"/>
        <end position="133"/>
    </location>
</feature>
<sequence length="619" mass="70031">MNVTSTTSPHLTEREEGSNETNNQASSTYHYYGIPVVVPMSMAIVIFIILSIFGNIMVILTIVRHKGMRTRTNMFIVNLAVADVLTAAIDMPVSLVTINHGDWIMGDFFCKLNGFTMALLLICSIHTLMYISIHKYISITRPFSRAMNPRRILIMIAAAWCWSALCATGPLVGWNNIIYKLGSSQCGPSLPDGLLDYSHSIVITTTNYLIPLAVMIFCYCRIFQEIDEHMHRIRETSNIPLQNTLMQQKRMSVTLFLVLSCFLVCWTPFVLYSSTVAFVKDKSKVPLIVNPIAYWCGYMNSACNPIIYAFRSHSFRKGYKEIMCGRSSIQSSVGSIAQRSVIQKNRLQQQIFDNNGKALQDQVPASQIIRPPGERGRRKPFLSQTSWMSFTLLPFFSERKSANNSRFPNKKSEEFREVPGFKNKVLNNLEEEDEEVFSRPMEPIMEASHEESMGVAEGCTVLDMEDIETLMPEQSSHSFDGDLVSAGNEDFAILNLENNELSCQVEKTTDSVISTNSYGPSSSCHEKEQDSNGPVLNNLIRRLSADSLSSLNQDLETKDKQQGSDRECHKVKWPLIVRLSKRSLRKRSNKSKNNKVTVEDQVCDDSWNEQVDDRKESCV</sequence>
<evidence type="ECO:0000256" key="5">
    <source>
        <dbReference type="ARBA" id="ARBA00022989"/>
    </source>
</evidence>
<evidence type="ECO:0000313" key="17">
    <source>
        <dbReference type="RefSeq" id="XP_022238144.1"/>
    </source>
</evidence>
<keyword evidence="6" id="KW-0297">G-protein coupled receptor</keyword>
<feature type="region of interest" description="Disordered" evidence="10">
    <location>
        <begin position="1"/>
        <end position="22"/>
    </location>
</feature>
<dbReference type="PROSITE" id="PS50262">
    <property type="entry name" value="G_PROTEIN_RECEP_F1_2"/>
    <property type="match status" value="1"/>
</dbReference>
<evidence type="ECO:0000259" key="12">
    <source>
        <dbReference type="PROSITE" id="PS50262"/>
    </source>
</evidence>
<dbReference type="RefSeq" id="XP_013794803.1">
    <property type="nucleotide sequence ID" value="XM_013939349.2"/>
</dbReference>
<name>A0ABM1S3D8_LIMPO</name>
<feature type="transmembrane region" description="Helical" evidence="11">
    <location>
        <begin position="197"/>
        <end position="222"/>
    </location>
</feature>
<feature type="region of interest" description="Disordered" evidence="10">
    <location>
        <begin position="512"/>
        <end position="533"/>
    </location>
</feature>
<feature type="transmembrane region" description="Helical" evidence="11">
    <location>
        <begin position="36"/>
        <end position="63"/>
    </location>
</feature>
<proteinExistence type="inferred from homology"/>
<organism evidence="13 16">
    <name type="scientific">Limulus polyphemus</name>
    <name type="common">Atlantic horseshoe crab</name>
    <dbReference type="NCBI Taxonomy" id="6850"/>
    <lineage>
        <taxon>Eukaryota</taxon>
        <taxon>Metazoa</taxon>
        <taxon>Ecdysozoa</taxon>
        <taxon>Arthropoda</taxon>
        <taxon>Chelicerata</taxon>
        <taxon>Merostomata</taxon>
        <taxon>Xiphosura</taxon>
        <taxon>Limulidae</taxon>
        <taxon>Limulus</taxon>
    </lineage>
</organism>
<dbReference type="Gene3D" id="1.20.1070.10">
    <property type="entry name" value="Rhodopsin 7-helix transmembrane proteins"/>
    <property type="match status" value="1"/>
</dbReference>
<evidence type="ECO:0000256" key="1">
    <source>
        <dbReference type="ARBA" id="ARBA00004651"/>
    </source>
</evidence>
<keyword evidence="8" id="KW-0675">Receptor</keyword>
<dbReference type="InterPro" id="IPR000276">
    <property type="entry name" value="GPCR_Rhodpsn"/>
</dbReference>
<feature type="compositionally biased region" description="Polar residues" evidence="10">
    <location>
        <begin position="1"/>
        <end position="10"/>
    </location>
</feature>
<keyword evidence="4 11" id="KW-0812">Transmembrane</keyword>
<dbReference type="PRINTS" id="PR00237">
    <property type="entry name" value="GPCRRHODOPSN"/>
</dbReference>
<dbReference type="GeneID" id="106478784"/>
<feature type="transmembrane region" description="Helical" evidence="11">
    <location>
        <begin position="75"/>
        <end position="95"/>
    </location>
</feature>
<evidence type="ECO:0000256" key="10">
    <source>
        <dbReference type="SAM" id="MobiDB-lite"/>
    </source>
</evidence>
<feature type="domain" description="G-protein coupled receptors family 1 profile" evidence="12">
    <location>
        <begin position="54"/>
        <end position="308"/>
    </location>
</feature>
<gene>
    <name evidence="14 15 16 17" type="primary">LOC106478784</name>
</gene>
<evidence type="ECO:0000313" key="13">
    <source>
        <dbReference type="Proteomes" id="UP000694941"/>
    </source>
</evidence>
<evidence type="ECO:0000256" key="4">
    <source>
        <dbReference type="ARBA" id="ARBA00022692"/>
    </source>
</evidence>
<dbReference type="InterPro" id="IPR017452">
    <property type="entry name" value="GPCR_Rhodpsn_7TM"/>
</dbReference>
<dbReference type="PANTHER" id="PTHR22752">
    <property type="entry name" value="G PROTEIN-COUPLED RECEPTOR"/>
    <property type="match status" value="1"/>
</dbReference>
<comment type="similarity">
    <text evidence="2">Belongs to the G-protein coupled receptor 1 family.</text>
</comment>
<dbReference type="SUPFAM" id="SSF81321">
    <property type="entry name" value="Family A G protein-coupled receptor-like"/>
    <property type="match status" value="1"/>
</dbReference>
<feature type="transmembrane region" description="Helical" evidence="11">
    <location>
        <begin position="292"/>
        <end position="310"/>
    </location>
</feature>
<feature type="region of interest" description="Disordered" evidence="10">
    <location>
        <begin position="584"/>
        <end position="604"/>
    </location>
</feature>
<evidence type="ECO:0000256" key="11">
    <source>
        <dbReference type="SAM" id="Phobius"/>
    </source>
</evidence>
<evidence type="ECO:0000256" key="2">
    <source>
        <dbReference type="ARBA" id="ARBA00010663"/>
    </source>
</evidence>
<evidence type="ECO:0000313" key="15">
    <source>
        <dbReference type="RefSeq" id="XP_013794804.1"/>
    </source>
</evidence>
<dbReference type="Pfam" id="PF00001">
    <property type="entry name" value="7tm_1"/>
    <property type="match status" value="1"/>
</dbReference>
<accession>A0ABM1S3D8</accession>
<evidence type="ECO:0000313" key="16">
    <source>
        <dbReference type="RefSeq" id="XP_022238143.1"/>
    </source>
</evidence>
<feature type="compositionally biased region" description="Polar residues" evidence="10">
    <location>
        <begin position="512"/>
        <end position="523"/>
    </location>
</feature>
<keyword evidence="3" id="KW-1003">Cell membrane</keyword>
<reference evidence="14 15" key="1">
    <citation type="submission" date="2025-05" db="UniProtKB">
        <authorList>
            <consortium name="RefSeq"/>
        </authorList>
    </citation>
    <scope>IDENTIFICATION</scope>
    <source>
        <tissue evidence="14 15">Muscle</tissue>
    </source>
</reference>
<keyword evidence="9" id="KW-0807">Transducer</keyword>
<evidence type="ECO:0000256" key="8">
    <source>
        <dbReference type="ARBA" id="ARBA00023170"/>
    </source>
</evidence>
<keyword evidence="5 11" id="KW-1133">Transmembrane helix</keyword>
<dbReference type="RefSeq" id="XP_022238144.1">
    <property type="nucleotide sequence ID" value="XM_022382436.1"/>
</dbReference>
<protein>
    <submittedName>
        <fullName evidence="14 15">Histamine H2 receptor-like</fullName>
    </submittedName>
</protein>
<feature type="transmembrane region" description="Helical" evidence="11">
    <location>
        <begin position="153"/>
        <end position="177"/>
    </location>
</feature>
<evidence type="ECO:0000256" key="9">
    <source>
        <dbReference type="ARBA" id="ARBA00023224"/>
    </source>
</evidence>